<evidence type="ECO:0000313" key="3">
    <source>
        <dbReference type="EMBL" id="MFC4303595.1"/>
    </source>
</evidence>
<sequence length="279" mass="31001">MKRAMWIGVLACLLAATGCGAVQRTEEPKPSTVSNEVPKHYGDDTFQPLDWEEAEISQVTVSRSQSIGEVYPAALGSFVNAEDLALFREAFRSAEKMTGMLDIGIPEYDLSFADEEGQRGFHLWLGDRPGSTGLYTYVNATGTGYTLSAEHTDRLREKIRSLAYTREQAIANGDIVAGLGRKSNLDRWKQFVESVQEGGASGEAHITEYTIEGQPIFRDLIYDGQAIRYTYDNRMDSFGTPTRVTTYCKALDQEGTEFSLSKCDSEGLEFRFSTAETEE</sequence>
<organism evidence="3 4">
    <name type="scientific">Cohnella boryungensis</name>
    <dbReference type="NCBI Taxonomy" id="768479"/>
    <lineage>
        <taxon>Bacteria</taxon>
        <taxon>Bacillati</taxon>
        <taxon>Bacillota</taxon>
        <taxon>Bacilli</taxon>
        <taxon>Bacillales</taxon>
        <taxon>Paenibacillaceae</taxon>
        <taxon>Cohnella</taxon>
    </lineage>
</organism>
<dbReference type="Pfam" id="PF14275">
    <property type="entry name" value="DUF4362"/>
    <property type="match status" value="1"/>
</dbReference>
<feature type="signal peptide" evidence="1">
    <location>
        <begin position="1"/>
        <end position="21"/>
    </location>
</feature>
<dbReference type="EMBL" id="JBHSED010000013">
    <property type="protein sequence ID" value="MFC4303595.1"/>
    <property type="molecule type" value="Genomic_DNA"/>
</dbReference>
<evidence type="ECO:0000313" key="4">
    <source>
        <dbReference type="Proteomes" id="UP001595755"/>
    </source>
</evidence>
<keyword evidence="4" id="KW-1185">Reference proteome</keyword>
<dbReference type="InterPro" id="IPR025372">
    <property type="entry name" value="DUF4362"/>
</dbReference>
<feature type="domain" description="YhfM-like" evidence="2">
    <location>
        <begin position="71"/>
        <end position="160"/>
    </location>
</feature>
<evidence type="ECO:0000256" key="1">
    <source>
        <dbReference type="SAM" id="SignalP"/>
    </source>
</evidence>
<protein>
    <submittedName>
        <fullName evidence="3">DUF4362 domain-containing protein</fullName>
    </submittedName>
</protein>
<dbReference type="PROSITE" id="PS51257">
    <property type="entry name" value="PROKAR_LIPOPROTEIN"/>
    <property type="match status" value="1"/>
</dbReference>
<evidence type="ECO:0000259" key="2">
    <source>
        <dbReference type="Pfam" id="PF26353"/>
    </source>
</evidence>
<dbReference type="Proteomes" id="UP001595755">
    <property type="component" value="Unassembled WGS sequence"/>
</dbReference>
<reference evidence="4" key="1">
    <citation type="journal article" date="2019" name="Int. J. Syst. Evol. Microbiol.">
        <title>The Global Catalogue of Microorganisms (GCM) 10K type strain sequencing project: providing services to taxonomists for standard genome sequencing and annotation.</title>
        <authorList>
            <consortium name="The Broad Institute Genomics Platform"/>
            <consortium name="The Broad Institute Genome Sequencing Center for Infectious Disease"/>
            <person name="Wu L."/>
            <person name="Ma J."/>
        </authorList>
    </citation>
    <scope>NUCLEOTIDE SEQUENCE [LARGE SCALE GENOMIC DNA]</scope>
    <source>
        <strain evidence="4">CGMCC 4.1641</strain>
    </source>
</reference>
<dbReference type="RefSeq" id="WP_204602694.1">
    <property type="nucleotide sequence ID" value="NZ_JBHSED010000013.1"/>
</dbReference>
<name>A0ABV8S8G0_9BACL</name>
<gene>
    <name evidence="3" type="ORF">ACFO1S_09020</name>
</gene>
<dbReference type="InterPro" id="IPR058780">
    <property type="entry name" value="YhfM-like_dom"/>
</dbReference>
<comment type="caution">
    <text evidence="3">The sequence shown here is derived from an EMBL/GenBank/DDBJ whole genome shotgun (WGS) entry which is preliminary data.</text>
</comment>
<keyword evidence="1" id="KW-0732">Signal</keyword>
<accession>A0ABV8S8G0</accession>
<dbReference type="Pfam" id="PF26353">
    <property type="entry name" value="YhfM"/>
    <property type="match status" value="1"/>
</dbReference>
<proteinExistence type="predicted"/>
<feature type="chain" id="PRO_5045573737" evidence="1">
    <location>
        <begin position="22"/>
        <end position="279"/>
    </location>
</feature>